<feature type="region of interest" description="Disordered" evidence="1">
    <location>
        <begin position="230"/>
        <end position="304"/>
    </location>
</feature>
<evidence type="ECO:0000313" key="4">
    <source>
        <dbReference type="Proteomes" id="UP000252893"/>
    </source>
</evidence>
<feature type="compositionally biased region" description="Low complexity" evidence="1">
    <location>
        <begin position="243"/>
        <end position="280"/>
    </location>
</feature>
<dbReference type="Proteomes" id="UP000252893">
    <property type="component" value="Unassembled WGS sequence"/>
</dbReference>
<evidence type="ECO:0000256" key="2">
    <source>
        <dbReference type="SAM" id="SignalP"/>
    </source>
</evidence>
<dbReference type="RefSeq" id="WP_113946038.1">
    <property type="nucleotide sequence ID" value="NZ_JBHEEG010000011.1"/>
</dbReference>
<dbReference type="EMBL" id="QNRH01000010">
    <property type="protein sequence ID" value="RBO91086.1"/>
    <property type="molecule type" value="Genomic_DNA"/>
</dbReference>
<keyword evidence="4" id="KW-1185">Reference proteome</keyword>
<evidence type="ECO:0000313" key="3">
    <source>
        <dbReference type="EMBL" id="RBO91086.1"/>
    </source>
</evidence>
<feature type="chain" id="PRO_5017066286" evidence="2">
    <location>
        <begin position="31"/>
        <end position="507"/>
    </location>
</feature>
<protein>
    <submittedName>
        <fullName evidence="3">Uncharacterized protein</fullName>
    </submittedName>
</protein>
<organism evidence="3 4">
    <name type="scientific">Pseudochrobactrum asaccharolyticum</name>
    <dbReference type="NCBI Taxonomy" id="354351"/>
    <lineage>
        <taxon>Bacteria</taxon>
        <taxon>Pseudomonadati</taxon>
        <taxon>Pseudomonadota</taxon>
        <taxon>Alphaproteobacteria</taxon>
        <taxon>Hyphomicrobiales</taxon>
        <taxon>Brucellaceae</taxon>
        <taxon>Pseudochrobactrum</taxon>
    </lineage>
</organism>
<comment type="caution">
    <text evidence="3">The sequence shown here is derived from an EMBL/GenBank/DDBJ whole genome shotgun (WGS) entry which is preliminary data.</text>
</comment>
<reference evidence="3 4" key="1">
    <citation type="submission" date="2018-06" db="EMBL/GenBank/DDBJ databases">
        <title>Genomic Encyclopedia of Type Strains, Phase IV (KMG-IV): sequencing the most valuable type-strain genomes for metagenomic binning, comparative biology and taxonomic classification.</title>
        <authorList>
            <person name="Goeker M."/>
        </authorList>
    </citation>
    <scope>NUCLEOTIDE SEQUENCE [LARGE SCALE GENOMIC DNA]</scope>
    <source>
        <strain evidence="3 4">DSM 25619</strain>
    </source>
</reference>
<keyword evidence="2" id="KW-0732">Signal</keyword>
<feature type="compositionally biased region" description="Acidic residues" evidence="1">
    <location>
        <begin position="281"/>
        <end position="302"/>
    </location>
</feature>
<feature type="signal peptide" evidence="2">
    <location>
        <begin position="1"/>
        <end position="30"/>
    </location>
</feature>
<proteinExistence type="predicted"/>
<accession>A0A366DM11</accession>
<evidence type="ECO:0000256" key="1">
    <source>
        <dbReference type="SAM" id="MobiDB-lite"/>
    </source>
</evidence>
<dbReference type="OrthoDB" id="8454196at2"/>
<dbReference type="AlphaFoldDB" id="A0A366DM11"/>
<gene>
    <name evidence="3" type="ORF">DFR47_11086</name>
</gene>
<sequence>MPLNMSRPALIKTFALTAVLAPLWAGTALAWTGDDVAKRLQALLKEQMVELTFSKAETNGSNVILHDAKAQIALPKPASDETEEAKQDDKDNAPVNLGTITLSNISDAADDVYLIEKASFDDVKIVEDNSVFTTSDIRFNNVRLTKDPKTDLIGRLQYAESFQIGAISVTVQSKPVFELKGVHFAQEPFSKEKASNYSWGIEALNIDLEEVDRIDQEKKKKEAAEFQKSVEEAAKAAEEAAEEAAAGAEATTETTEPATADAAPADKAGATADADSNTDIATDDTDDTDEMAEDSDLGDDLAETSGDMDMAAIRALGLEKINLTMDAKGSWSPYSGQYTVDQMTVSGKNIGTYSYKLAMGGYNLKFIKAVQDLLTSVMEDGGDNTAMQVAAVGMLQNLSISNMEMRYDDANFFGKVLDYQAKERGVTREELVQEMKDQLQISVDYFEKEPVVVDAAKAAGEYLDAPKSISIKIQPENPVTFGILTAVGMAEPKKLWSVLGVKVEANK</sequence>
<name>A0A366DM11_9HYPH</name>